<organism evidence="12 13">
    <name type="scientific">Potamilus streckersoni</name>
    <dbReference type="NCBI Taxonomy" id="2493646"/>
    <lineage>
        <taxon>Eukaryota</taxon>
        <taxon>Metazoa</taxon>
        <taxon>Spiralia</taxon>
        <taxon>Lophotrochozoa</taxon>
        <taxon>Mollusca</taxon>
        <taxon>Bivalvia</taxon>
        <taxon>Autobranchia</taxon>
        <taxon>Heteroconchia</taxon>
        <taxon>Palaeoheterodonta</taxon>
        <taxon>Unionida</taxon>
        <taxon>Unionoidea</taxon>
        <taxon>Unionidae</taxon>
        <taxon>Ambleminae</taxon>
        <taxon>Lampsilini</taxon>
        <taxon>Potamilus</taxon>
    </lineage>
</organism>
<evidence type="ECO:0000256" key="3">
    <source>
        <dbReference type="ARBA" id="ARBA00022692"/>
    </source>
</evidence>
<feature type="domain" description="G-protein coupled receptors family 1 profile" evidence="11">
    <location>
        <begin position="51"/>
        <end position="546"/>
    </location>
</feature>
<feature type="region of interest" description="Disordered" evidence="9">
    <location>
        <begin position="324"/>
        <end position="359"/>
    </location>
</feature>
<reference evidence="12" key="2">
    <citation type="journal article" date="2021" name="Genome Biol. Evol.">
        <title>Developing a high-quality reference genome for a parasitic bivalve with doubly uniparental inheritance (Bivalvia: Unionida).</title>
        <authorList>
            <person name="Smith C.H."/>
        </authorList>
    </citation>
    <scope>NUCLEOTIDE SEQUENCE</scope>
    <source>
        <strain evidence="12">CHS0354</strain>
        <tissue evidence="12">Mantle</tissue>
    </source>
</reference>
<evidence type="ECO:0000256" key="10">
    <source>
        <dbReference type="SAM" id="Phobius"/>
    </source>
</evidence>
<feature type="transmembrane region" description="Helical" evidence="10">
    <location>
        <begin position="71"/>
        <end position="92"/>
    </location>
</feature>
<keyword evidence="2" id="KW-1003">Cell membrane</keyword>
<dbReference type="PANTHER" id="PTHR24230">
    <property type="entry name" value="G-PROTEIN COUPLED RECEPTOR"/>
    <property type="match status" value="1"/>
</dbReference>
<dbReference type="CDD" id="cd00637">
    <property type="entry name" value="7tm_classA_rhodopsin-like"/>
    <property type="match status" value="2"/>
</dbReference>
<evidence type="ECO:0000256" key="5">
    <source>
        <dbReference type="ARBA" id="ARBA00023040"/>
    </source>
</evidence>
<feature type="compositionally biased region" description="Low complexity" evidence="9">
    <location>
        <begin position="394"/>
        <end position="410"/>
    </location>
</feature>
<feature type="compositionally biased region" description="Polar residues" evidence="9">
    <location>
        <begin position="242"/>
        <end position="257"/>
    </location>
</feature>
<feature type="transmembrane region" description="Helical" evidence="10">
    <location>
        <begin position="526"/>
        <end position="546"/>
    </location>
</feature>
<dbReference type="InterPro" id="IPR017452">
    <property type="entry name" value="GPCR_Rhodpsn_7TM"/>
</dbReference>
<keyword evidence="6 10" id="KW-0472">Membrane</keyword>
<evidence type="ECO:0000256" key="2">
    <source>
        <dbReference type="ARBA" id="ARBA00022475"/>
    </source>
</evidence>
<keyword evidence="5" id="KW-0297">G-protein coupled receptor</keyword>
<feature type="region of interest" description="Disordered" evidence="9">
    <location>
        <begin position="394"/>
        <end position="413"/>
    </location>
</feature>
<evidence type="ECO:0000256" key="6">
    <source>
        <dbReference type="ARBA" id="ARBA00023136"/>
    </source>
</evidence>
<dbReference type="Proteomes" id="UP001195483">
    <property type="component" value="Unassembled WGS sequence"/>
</dbReference>
<dbReference type="SUPFAM" id="SSF81321">
    <property type="entry name" value="Family A G protein-coupled receptor-like"/>
    <property type="match status" value="1"/>
</dbReference>
<keyword evidence="13" id="KW-1185">Reference proteome</keyword>
<evidence type="ECO:0000256" key="4">
    <source>
        <dbReference type="ARBA" id="ARBA00022989"/>
    </source>
</evidence>
<dbReference type="GO" id="GO:0008528">
    <property type="term" value="F:G protein-coupled peptide receptor activity"/>
    <property type="evidence" value="ECO:0007669"/>
    <property type="project" value="TreeGrafter"/>
</dbReference>
<name>A0AAE0T4S2_9BIVA</name>
<dbReference type="AlphaFoldDB" id="A0AAE0T4S2"/>
<feature type="transmembrane region" description="Helical" evidence="10">
    <location>
        <begin position="205"/>
        <end position="227"/>
    </location>
</feature>
<dbReference type="Pfam" id="PF00001">
    <property type="entry name" value="7tm_1"/>
    <property type="match status" value="1"/>
</dbReference>
<dbReference type="PROSITE" id="PS50262">
    <property type="entry name" value="G_PROTEIN_RECEP_F1_2"/>
    <property type="match status" value="1"/>
</dbReference>
<keyword evidence="8" id="KW-0807">Transducer</keyword>
<feature type="region of interest" description="Disordered" evidence="9">
    <location>
        <begin position="238"/>
        <end position="257"/>
    </location>
</feature>
<dbReference type="InterPro" id="IPR000276">
    <property type="entry name" value="GPCR_Rhodpsn"/>
</dbReference>
<evidence type="ECO:0000256" key="9">
    <source>
        <dbReference type="SAM" id="MobiDB-lite"/>
    </source>
</evidence>
<dbReference type="GO" id="GO:0007218">
    <property type="term" value="P:neuropeptide signaling pathway"/>
    <property type="evidence" value="ECO:0007669"/>
    <property type="project" value="TreeGrafter"/>
</dbReference>
<comment type="caution">
    <text evidence="12">The sequence shown here is derived from an EMBL/GenBank/DDBJ whole genome shotgun (WGS) entry which is preliminary data.</text>
</comment>
<gene>
    <name evidence="12" type="ORF">CHS0354_042803</name>
</gene>
<dbReference type="PANTHER" id="PTHR24230:SF158">
    <property type="entry name" value="G-PROTEIN COUPLED RECEPTORS FAMILY 1 PROFILE DOMAIN-CONTAINING PROTEIN"/>
    <property type="match status" value="1"/>
</dbReference>
<comment type="subcellular location">
    <subcellularLocation>
        <location evidence="1">Cell membrane</location>
        <topology evidence="1">Multi-pass membrane protein</topology>
    </subcellularLocation>
</comment>
<sequence length="589" mass="67018">MEINQTYRDVTEAIVSEDHIKFQILVGRNNSVFHYSLPALCMTTIVMVVGLACNTIMIVTYQKKLKGNSTYFFVFILAMFDVINCLMLPFEIYELRNPYMYSTFTLCKVHKFFSFASDLASGNTIVAISFDRYFRFAKPHKKFSLRKAKAIVLIVVVVSLFLCLFALYIHGEEEVTVDTKASVTGTKCGIHKEAKTTIAPGIFKVIIMVFFFGGVIVIATVYTLLWIRFKQWNRKRQEKTTVKQSNSNTGQNNAMLKRQTFTEQLRDRYQLYQSNLGLEQIDVTIQGRKINPNTEQKSNTNQDHQTYHDMEQTDGIQNKLLTHSSSEHRDVSTETYCDAEQNEEPEQKQETNEGKKQGYCTHSGTKITIKTTFAIDEILKKHNTFGHNVSDLSGSISQDESQSSNKSFSQMDNSKKSVCSTMSLNQLKIRSLVSKVDKSNVSRSKSLSYLGKISQSSKIKMMSTLRTSSISTIASFGRSLKMNRTTIMFLAATVSFAICRVPYVIIVALEALHPEAFKNMESIQTVMYKIFLNFFVLSYVINPLIYSFLNPKIRSECVGLLFSLLQMVFRSRRNNVFSIPQDSSTVVGN</sequence>
<dbReference type="EMBL" id="JAEAOA010002358">
    <property type="protein sequence ID" value="KAK3603802.1"/>
    <property type="molecule type" value="Genomic_DNA"/>
</dbReference>
<keyword evidence="4 10" id="KW-1133">Transmembrane helix</keyword>
<evidence type="ECO:0000256" key="7">
    <source>
        <dbReference type="ARBA" id="ARBA00023170"/>
    </source>
</evidence>
<reference evidence="12" key="1">
    <citation type="journal article" date="2021" name="Genome Biol. Evol.">
        <title>A High-Quality Reference Genome for a Parasitic Bivalve with Doubly Uniparental Inheritance (Bivalvia: Unionida).</title>
        <authorList>
            <person name="Smith C.H."/>
        </authorList>
    </citation>
    <scope>NUCLEOTIDE SEQUENCE</scope>
    <source>
        <strain evidence="12">CHS0354</strain>
    </source>
</reference>
<evidence type="ECO:0000259" key="11">
    <source>
        <dbReference type="PROSITE" id="PS50262"/>
    </source>
</evidence>
<feature type="transmembrane region" description="Helical" evidence="10">
    <location>
        <begin position="487"/>
        <end position="506"/>
    </location>
</feature>
<evidence type="ECO:0000256" key="1">
    <source>
        <dbReference type="ARBA" id="ARBA00004651"/>
    </source>
</evidence>
<evidence type="ECO:0000256" key="8">
    <source>
        <dbReference type="ARBA" id="ARBA00023224"/>
    </source>
</evidence>
<keyword evidence="7" id="KW-0675">Receptor</keyword>
<evidence type="ECO:0000313" key="13">
    <source>
        <dbReference type="Proteomes" id="UP001195483"/>
    </source>
</evidence>
<protein>
    <recommendedName>
        <fullName evidence="11">G-protein coupled receptors family 1 profile domain-containing protein</fullName>
    </recommendedName>
</protein>
<feature type="transmembrane region" description="Helical" evidence="10">
    <location>
        <begin position="112"/>
        <end position="130"/>
    </location>
</feature>
<accession>A0AAE0T4S2</accession>
<evidence type="ECO:0000313" key="12">
    <source>
        <dbReference type="EMBL" id="KAK3603802.1"/>
    </source>
</evidence>
<keyword evidence="3 10" id="KW-0812">Transmembrane</keyword>
<feature type="compositionally biased region" description="Basic and acidic residues" evidence="9">
    <location>
        <begin position="345"/>
        <end position="356"/>
    </location>
</feature>
<dbReference type="Gene3D" id="1.20.1070.10">
    <property type="entry name" value="Rhodopsin 7-helix transmembrane proteins"/>
    <property type="match status" value="2"/>
</dbReference>
<proteinExistence type="predicted"/>
<feature type="transmembrane region" description="Helical" evidence="10">
    <location>
        <begin position="150"/>
        <end position="169"/>
    </location>
</feature>
<dbReference type="PRINTS" id="PR00237">
    <property type="entry name" value="GPCRRHODOPSN"/>
</dbReference>
<feature type="transmembrane region" description="Helical" evidence="10">
    <location>
        <begin position="35"/>
        <end position="59"/>
    </location>
</feature>
<reference evidence="12" key="3">
    <citation type="submission" date="2023-05" db="EMBL/GenBank/DDBJ databases">
        <authorList>
            <person name="Smith C.H."/>
        </authorList>
    </citation>
    <scope>NUCLEOTIDE SEQUENCE</scope>
    <source>
        <strain evidence="12">CHS0354</strain>
        <tissue evidence="12">Mantle</tissue>
    </source>
</reference>
<dbReference type="GO" id="GO:0005886">
    <property type="term" value="C:plasma membrane"/>
    <property type="evidence" value="ECO:0007669"/>
    <property type="project" value="UniProtKB-SubCell"/>
</dbReference>